<protein>
    <submittedName>
        <fullName evidence="5">Extracellular solute-binding protein</fullName>
    </submittedName>
    <submittedName>
        <fullName evidence="4">Transporter substrate-binding domain-containing protein</fullName>
    </submittedName>
</protein>
<dbReference type="SMART" id="SM00062">
    <property type="entry name" value="PBPb"/>
    <property type="match status" value="1"/>
</dbReference>
<name>A0A379KGS4_PSEPU</name>
<dbReference type="Proteomes" id="UP000542695">
    <property type="component" value="Unassembled WGS sequence"/>
</dbReference>
<dbReference type="SUPFAM" id="SSF53850">
    <property type="entry name" value="Periplasmic binding protein-like II"/>
    <property type="match status" value="1"/>
</dbReference>
<comment type="similarity">
    <text evidence="1">Belongs to the bacterial solute-binding protein 3 family.</text>
</comment>
<reference evidence="4 7" key="2">
    <citation type="submission" date="2020-04" db="EMBL/GenBank/DDBJ databases">
        <title>Molecular characterization of pseudomonads from Agaricus bisporus reveal novel blotch 2 pathogens in Western Europe.</title>
        <authorList>
            <person name="Taparia T."/>
            <person name="Krijger M."/>
            <person name="Haynes E."/>
            <person name="Elpinstone J.G."/>
            <person name="Noble R."/>
            <person name="Van Der Wolf J."/>
        </authorList>
    </citation>
    <scope>NUCLEOTIDE SEQUENCE [LARGE SCALE GENOMIC DNA]</scope>
    <source>
        <strain evidence="4 7">P7765</strain>
    </source>
</reference>
<evidence type="ECO:0000313" key="6">
    <source>
        <dbReference type="Proteomes" id="UP000254602"/>
    </source>
</evidence>
<dbReference type="EMBL" id="UGUY01000001">
    <property type="protein sequence ID" value="SUD67103.1"/>
    <property type="molecule type" value="Genomic_DNA"/>
</dbReference>
<evidence type="ECO:0000313" key="5">
    <source>
        <dbReference type="EMBL" id="SUD67103.1"/>
    </source>
</evidence>
<dbReference type="PANTHER" id="PTHR35936:SF25">
    <property type="entry name" value="ABC TRANSPORTER SUBSTRATE-BINDING PROTEIN"/>
    <property type="match status" value="1"/>
</dbReference>
<proteinExistence type="inferred from homology"/>
<dbReference type="RefSeq" id="WP_115273435.1">
    <property type="nucleotide sequence ID" value="NZ_JACARV010000018.1"/>
</dbReference>
<dbReference type="PANTHER" id="PTHR35936">
    <property type="entry name" value="MEMBRANE-BOUND LYTIC MUREIN TRANSGLYCOSYLASE F"/>
    <property type="match status" value="1"/>
</dbReference>
<dbReference type="EMBL" id="JACARV010000018">
    <property type="protein sequence ID" value="NWC80238.1"/>
    <property type="molecule type" value="Genomic_DNA"/>
</dbReference>
<dbReference type="Proteomes" id="UP000254602">
    <property type="component" value="Unassembled WGS sequence"/>
</dbReference>
<evidence type="ECO:0000259" key="3">
    <source>
        <dbReference type="SMART" id="SM00062"/>
    </source>
</evidence>
<evidence type="ECO:0000313" key="4">
    <source>
        <dbReference type="EMBL" id="NWC80238.1"/>
    </source>
</evidence>
<sequence>MRPLLCVLGLLGVMLVGPALGQGKLRLVADTWPPFTDAGMPGGGLATSIVTTALARAGYPSEYEEVPWARALLGVSEGRYDVLINAWYNDTRTRIGQFSKAYLTNRIRLLKRKGDSFRYRRQADLYPYSIAVVRDYAYSPEFDSDTRLHKVPVRNFSSAVRMLAAGRVDLAVEDEFVARYNLQREPEQVRDGVVLVEPALGENTLHILVSLKHPEHRQIVERFERSIAAMKADGSYARLLRQHGF</sequence>
<dbReference type="InterPro" id="IPR001638">
    <property type="entry name" value="Solute-binding_3/MltF_N"/>
</dbReference>
<reference evidence="5 6" key="1">
    <citation type="submission" date="2018-06" db="EMBL/GenBank/DDBJ databases">
        <authorList>
            <consortium name="Pathogen Informatics"/>
            <person name="Doyle S."/>
        </authorList>
    </citation>
    <scope>NUCLEOTIDE SEQUENCE [LARGE SCALE GENOMIC DNA]</scope>
    <source>
        <strain evidence="5 6">NCTC7914</strain>
    </source>
</reference>
<dbReference type="AlphaFoldDB" id="A0A379KGS4"/>
<evidence type="ECO:0000256" key="2">
    <source>
        <dbReference type="ARBA" id="ARBA00022729"/>
    </source>
</evidence>
<organism evidence="5 6">
    <name type="scientific">Pseudomonas putida</name>
    <name type="common">Arthrobacter siderocapsulatus</name>
    <dbReference type="NCBI Taxonomy" id="303"/>
    <lineage>
        <taxon>Bacteria</taxon>
        <taxon>Pseudomonadati</taxon>
        <taxon>Pseudomonadota</taxon>
        <taxon>Gammaproteobacteria</taxon>
        <taxon>Pseudomonadales</taxon>
        <taxon>Pseudomonadaceae</taxon>
        <taxon>Pseudomonas</taxon>
    </lineage>
</organism>
<dbReference type="Gene3D" id="3.40.190.10">
    <property type="entry name" value="Periplasmic binding protein-like II"/>
    <property type="match status" value="2"/>
</dbReference>
<keyword evidence="2" id="KW-0732">Signal</keyword>
<evidence type="ECO:0000256" key="1">
    <source>
        <dbReference type="ARBA" id="ARBA00010333"/>
    </source>
</evidence>
<evidence type="ECO:0000313" key="7">
    <source>
        <dbReference type="Proteomes" id="UP000542695"/>
    </source>
</evidence>
<gene>
    <name evidence="5" type="primary">tcyA_2</name>
    <name evidence="4" type="ORF">HX798_08020</name>
    <name evidence="5" type="ORF">NCTC7914_01170</name>
</gene>
<feature type="domain" description="Solute-binding protein family 3/N-terminal" evidence="3">
    <location>
        <begin position="36"/>
        <end position="244"/>
    </location>
</feature>
<accession>A0A379KGS4</accession>
<dbReference type="Pfam" id="PF00497">
    <property type="entry name" value="SBP_bac_3"/>
    <property type="match status" value="1"/>
</dbReference>